<proteinExistence type="predicted"/>
<keyword evidence="2" id="KW-1185">Reference proteome</keyword>
<dbReference type="RefSeq" id="WP_201662200.1">
    <property type="nucleotide sequence ID" value="NZ_CP068047.1"/>
</dbReference>
<organism evidence="1 2">
    <name type="scientific">Devosia oryziradicis</name>
    <dbReference type="NCBI Taxonomy" id="2801335"/>
    <lineage>
        <taxon>Bacteria</taxon>
        <taxon>Pseudomonadati</taxon>
        <taxon>Pseudomonadota</taxon>
        <taxon>Alphaproteobacteria</taxon>
        <taxon>Hyphomicrobiales</taxon>
        <taxon>Devosiaceae</taxon>
        <taxon>Devosia</taxon>
    </lineage>
</organism>
<sequence length="89" mass="10151">MLSNNGPPLDDDAPPWGRNGIGHWFEWGAAIKAAYDTPYAIAVMRARRAQALGLTYEEYTLEILERGRHLNEGDAERIAAIKRRRPLRY</sequence>
<reference evidence="1 2" key="1">
    <citation type="submission" date="2021-01" db="EMBL/GenBank/DDBJ databases">
        <title>Genome seq and assembly of Devosia sp. G19.</title>
        <authorList>
            <person name="Chhetri G."/>
        </authorList>
    </citation>
    <scope>NUCLEOTIDE SEQUENCE [LARGE SCALE GENOMIC DNA]</scope>
    <source>
        <strain evidence="1 2">G19</strain>
    </source>
</reference>
<dbReference type="EMBL" id="CP068047">
    <property type="protein sequence ID" value="QQR37625.1"/>
    <property type="molecule type" value="Genomic_DNA"/>
</dbReference>
<dbReference type="Proteomes" id="UP000595460">
    <property type="component" value="Chromosome"/>
</dbReference>
<evidence type="ECO:0000313" key="1">
    <source>
        <dbReference type="EMBL" id="QQR37625.1"/>
    </source>
</evidence>
<accession>A0ABX7C074</accession>
<gene>
    <name evidence="1" type="ORF">JI749_08485</name>
</gene>
<evidence type="ECO:0000313" key="2">
    <source>
        <dbReference type="Proteomes" id="UP000595460"/>
    </source>
</evidence>
<protein>
    <submittedName>
        <fullName evidence="1">Uncharacterized protein</fullName>
    </submittedName>
</protein>
<name>A0ABX7C074_9HYPH</name>